<feature type="region of interest" description="Domain I, interacts with DnaA modulators" evidence="8">
    <location>
        <begin position="1"/>
        <end position="118"/>
    </location>
</feature>
<dbReference type="GO" id="GO:0003688">
    <property type="term" value="F:DNA replication origin binding"/>
    <property type="evidence" value="ECO:0007669"/>
    <property type="project" value="UniProtKB-UniRule"/>
</dbReference>
<dbReference type="GO" id="GO:0005886">
    <property type="term" value="C:plasma membrane"/>
    <property type="evidence" value="ECO:0007669"/>
    <property type="project" value="TreeGrafter"/>
</dbReference>
<dbReference type="PROSITE" id="PS01008">
    <property type="entry name" value="DNAA"/>
    <property type="match status" value="1"/>
</dbReference>
<dbReference type="Gene3D" id="1.10.1750.10">
    <property type="match status" value="1"/>
</dbReference>
<evidence type="ECO:0000256" key="4">
    <source>
        <dbReference type="ARBA" id="ARBA00022741"/>
    </source>
</evidence>
<dbReference type="NCBIfam" id="TIGR00362">
    <property type="entry name" value="DnaA"/>
    <property type="match status" value="1"/>
</dbReference>
<dbReference type="FunFam" id="3.40.50.300:FF:000668">
    <property type="entry name" value="Chromosomal replication initiator protein DnaA"/>
    <property type="match status" value="1"/>
</dbReference>
<dbReference type="InterPro" id="IPR013317">
    <property type="entry name" value="DnaA_dom"/>
</dbReference>
<feature type="domain" description="Chromosomal replication initiator DnaA C-terminal" evidence="14">
    <location>
        <begin position="421"/>
        <end position="490"/>
    </location>
</feature>
<feature type="binding site" evidence="8">
    <location>
        <position position="223"/>
    </location>
    <ligand>
        <name>ATP</name>
        <dbReference type="ChEBI" id="CHEBI:30616"/>
    </ligand>
</feature>
<name>A0A8I0KW51_9ACTO</name>
<dbReference type="SUPFAM" id="SSF52540">
    <property type="entry name" value="P-loop containing nucleoside triphosphate hydrolases"/>
    <property type="match status" value="1"/>
</dbReference>
<dbReference type="FunFam" id="1.10.8.60:FF:000003">
    <property type="entry name" value="Chromosomal replication initiator protein DnaA"/>
    <property type="match status" value="1"/>
</dbReference>
<protein>
    <recommendedName>
        <fullName evidence="8 9">Chromosomal replication initiator protein DnaA</fullName>
    </recommendedName>
</protein>
<dbReference type="NCBIfam" id="NF010686">
    <property type="entry name" value="PRK14086.1"/>
    <property type="match status" value="1"/>
</dbReference>
<accession>A0A8I0KW51</accession>
<evidence type="ECO:0000256" key="11">
    <source>
        <dbReference type="RuleBase" id="RU004227"/>
    </source>
</evidence>
<dbReference type="InterPro" id="IPR018312">
    <property type="entry name" value="Chromosome_initiator_DnaA_CS"/>
</dbReference>
<feature type="binding site" evidence="8">
    <location>
        <position position="220"/>
    </location>
    <ligand>
        <name>ATP</name>
        <dbReference type="ChEBI" id="CHEBI:30616"/>
    </ligand>
</feature>
<feature type="binding site" evidence="8">
    <location>
        <position position="222"/>
    </location>
    <ligand>
        <name>ATP</name>
        <dbReference type="ChEBI" id="CHEBI:30616"/>
    </ligand>
</feature>
<comment type="similarity">
    <text evidence="1 8 11">Belongs to the DnaA family.</text>
</comment>
<evidence type="ECO:0000313" key="15">
    <source>
        <dbReference type="EMBL" id="MBD3689634.1"/>
    </source>
</evidence>
<keyword evidence="3 8" id="KW-0235">DNA replication</keyword>
<evidence type="ECO:0000259" key="13">
    <source>
        <dbReference type="SMART" id="SM00382"/>
    </source>
</evidence>
<dbReference type="CDD" id="cd00009">
    <property type="entry name" value="AAA"/>
    <property type="match status" value="1"/>
</dbReference>
<dbReference type="AlphaFoldDB" id="A0A8I0KW51"/>
<dbReference type="GO" id="GO:0005737">
    <property type="term" value="C:cytoplasm"/>
    <property type="evidence" value="ECO:0007669"/>
    <property type="project" value="UniProtKB-SubCell"/>
</dbReference>
<feature type="region of interest" description="Domain III, AAA+ region" evidence="8">
    <location>
        <begin position="176"/>
        <end position="392"/>
    </location>
</feature>
<feature type="region of interest" description="Domain IV, binds dsDNA" evidence="8">
    <location>
        <begin position="393"/>
        <end position="518"/>
    </location>
</feature>
<dbReference type="SMART" id="SM00760">
    <property type="entry name" value="Bac_DnaA_C"/>
    <property type="match status" value="1"/>
</dbReference>
<comment type="function">
    <text evidence="8 10">Plays an essential role in the initiation and regulation of chromosomal replication. ATP-DnaA binds to the origin of replication (oriC) to initiate formation of the DNA replication initiation complex once per cell cycle. Binds the DnaA box (a 9 base pair repeat at the origin) and separates the double-stranded (ds)DNA. Forms a right-handed helical filament on oriC DNA; dsDNA binds to the exterior of the filament while single-stranded (ss)DNA is stabiized in the filament's interior. The ATP-DnaA-oriC complex binds and stabilizes one strand of the AT-rich DNA unwinding element (DUE), permitting loading of DNA polymerase. After initiation quickly degrades to an ADP-DnaA complex that is not apt for DNA replication. Binds acidic phospholipids.</text>
</comment>
<keyword evidence="2 8" id="KW-0963">Cytoplasm</keyword>
<evidence type="ECO:0000256" key="2">
    <source>
        <dbReference type="ARBA" id="ARBA00022490"/>
    </source>
</evidence>
<feature type="region of interest" description="Disordered" evidence="12">
    <location>
        <begin position="88"/>
        <end position="176"/>
    </location>
</feature>
<comment type="subcellular location">
    <subcellularLocation>
        <location evidence="8">Cytoplasm</location>
    </subcellularLocation>
</comment>
<dbReference type="EMBL" id="JACRUO010000001">
    <property type="protein sequence ID" value="MBD3689634.1"/>
    <property type="molecule type" value="Genomic_DNA"/>
</dbReference>
<feature type="compositionally biased region" description="Low complexity" evidence="12">
    <location>
        <begin position="115"/>
        <end position="143"/>
    </location>
</feature>
<dbReference type="FunFam" id="1.10.1750.10:FF:000002">
    <property type="entry name" value="Chromosomal replication initiator protein DnaA"/>
    <property type="match status" value="1"/>
</dbReference>
<dbReference type="Pfam" id="PF08299">
    <property type="entry name" value="Bac_DnaA_C"/>
    <property type="match status" value="1"/>
</dbReference>
<organism evidence="15 16">
    <name type="scientific">Nanchangia anserum</name>
    <dbReference type="NCBI Taxonomy" id="2692125"/>
    <lineage>
        <taxon>Bacteria</taxon>
        <taxon>Bacillati</taxon>
        <taxon>Actinomycetota</taxon>
        <taxon>Actinomycetes</taxon>
        <taxon>Actinomycetales</taxon>
        <taxon>Actinomycetaceae</taxon>
        <taxon>Nanchangia</taxon>
    </lineage>
</organism>
<dbReference type="Proteomes" id="UP000627538">
    <property type="component" value="Unassembled WGS sequence"/>
</dbReference>
<dbReference type="InterPro" id="IPR020591">
    <property type="entry name" value="Chromosome_initiator_DnaA-like"/>
</dbReference>
<dbReference type="RefSeq" id="WP_191071667.1">
    <property type="nucleotide sequence ID" value="NZ_JACRUO010000001.1"/>
</dbReference>
<dbReference type="GO" id="GO:0008289">
    <property type="term" value="F:lipid binding"/>
    <property type="evidence" value="ECO:0007669"/>
    <property type="project" value="UniProtKB-KW"/>
</dbReference>
<evidence type="ECO:0000256" key="8">
    <source>
        <dbReference type="HAMAP-Rule" id="MF_00377"/>
    </source>
</evidence>
<evidence type="ECO:0000256" key="1">
    <source>
        <dbReference type="ARBA" id="ARBA00006583"/>
    </source>
</evidence>
<dbReference type="Pfam" id="PF00308">
    <property type="entry name" value="Bac_DnaA"/>
    <property type="match status" value="1"/>
</dbReference>
<keyword evidence="6 8" id="KW-0446">Lipid-binding</keyword>
<dbReference type="InterPro" id="IPR001957">
    <property type="entry name" value="Chromosome_initiator_DnaA"/>
</dbReference>
<dbReference type="HAMAP" id="MF_00377">
    <property type="entry name" value="DnaA_bact"/>
    <property type="match status" value="1"/>
</dbReference>
<dbReference type="InterPro" id="IPR003593">
    <property type="entry name" value="AAA+_ATPase"/>
</dbReference>
<comment type="subunit">
    <text evidence="8">Oligomerizes as a right-handed, spiral filament on DNA at oriC.</text>
</comment>
<comment type="caution">
    <text evidence="15">The sequence shown here is derived from an EMBL/GenBank/DDBJ whole genome shotgun (WGS) entry which is preliminary data.</text>
</comment>
<keyword evidence="4 8" id="KW-0547">Nucleotide-binding</keyword>
<dbReference type="PANTHER" id="PTHR30050">
    <property type="entry name" value="CHROMOSOMAL REPLICATION INITIATOR PROTEIN DNAA"/>
    <property type="match status" value="1"/>
</dbReference>
<evidence type="ECO:0000256" key="3">
    <source>
        <dbReference type="ARBA" id="ARBA00022705"/>
    </source>
</evidence>
<keyword evidence="7 8" id="KW-0238">DNA-binding</keyword>
<evidence type="ECO:0000256" key="9">
    <source>
        <dbReference type="NCBIfam" id="TIGR00362"/>
    </source>
</evidence>
<dbReference type="GO" id="GO:0006270">
    <property type="term" value="P:DNA replication initiation"/>
    <property type="evidence" value="ECO:0007669"/>
    <property type="project" value="UniProtKB-UniRule"/>
</dbReference>
<dbReference type="SMART" id="SM00382">
    <property type="entry name" value="AAA"/>
    <property type="match status" value="1"/>
</dbReference>
<evidence type="ECO:0000256" key="7">
    <source>
        <dbReference type="ARBA" id="ARBA00023125"/>
    </source>
</evidence>
<evidence type="ECO:0000259" key="14">
    <source>
        <dbReference type="SMART" id="SM00760"/>
    </source>
</evidence>
<dbReference type="InterPro" id="IPR013159">
    <property type="entry name" value="DnaA_C"/>
</dbReference>
<comment type="domain">
    <text evidence="8">Domain I is involved in oligomerization and binding regulators, domain II is flexibile and of varying length in different bacteria, domain III forms the AAA+ region, while domain IV binds dsDNA.</text>
</comment>
<dbReference type="GO" id="GO:0006275">
    <property type="term" value="P:regulation of DNA replication"/>
    <property type="evidence" value="ECO:0007669"/>
    <property type="project" value="UniProtKB-UniRule"/>
</dbReference>
<feature type="binding site" evidence="8">
    <location>
        <position position="224"/>
    </location>
    <ligand>
        <name>ATP</name>
        <dbReference type="ChEBI" id="CHEBI:30616"/>
    </ligand>
</feature>
<evidence type="ECO:0000256" key="10">
    <source>
        <dbReference type="RuleBase" id="RU000577"/>
    </source>
</evidence>
<dbReference type="Gene3D" id="3.40.50.300">
    <property type="entry name" value="P-loop containing nucleotide triphosphate hydrolases"/>
    <property type="match status" value="1"/>
</dbReference>
<comment type="caution">
    <text evidence="8">Lacks conserved residue(s) required for the propagation of feature annotation.</text>
</comment>
<feature type="compositionally biased region" description="Polar residues" evidence="12">
    <location>
        <begin position="146"/>
        <end position="167"/>
    </location>
</feature>
<evidence type="ECO:0000256" key="6">
    <source>
        <dbReference type="ARBA" id="ARBA00023121"/>
    </source>
</evidence>
<feature type="domain" description="AAA+ ATPase" evidence="13">
    <location>
        <begin position="209"/>
        <end position="338"/>
    </location>
</feature>
<dbReference type="CDD" id="cd06571">
    <property type="entry name" value="Bac_DnaA_C"/>
    <property type="match status" value="1"/>
</dbReference>
<dbReference type="PRINTS" id="PR00051">
    <property type="entry name" value="DNAA"/>
</dbReference>
<evidence type="ECO:0000313" key="16">
    <source>
        <dbReference type="Proteomes" id="UP000627538"/>
    </source>
</evidence>
<sequence>MIEDALAAAWDRAVTRMRTEAAVGPAGLGILEVTRPLGAVSNTLLLAVSSMYAKRHLETSARLLETILSEEMGTPMKIAVSIDEELVTEDGDDEPNEPAQTSLHVVPDDPGPHRPASAPEATPSSPTPRQTTSASSSARTSPTPHQPTLGSQRPATPTSQKAEQATAASPVDAETHLNPNYTFSTFVIGASNRFATAAATAAAENPGGSYNPLFIFGGSGLGKTHLLHAIGHEVLSLRPDLRVKYVSSEEFTNDFINSIASGRALEFQNRYRAVDTLLVDDIQFLQGKEQTIEEFFHTFNALHNQGSQIVITSDMPPKRLGGFEERMRSRFEWGLQVDIQPADLETRIAILQKKAEQERVAVDLPVLEFIAERFSTNIRELEGALVRVTAFASLSSQPITTDLAAIVLKDNVSDSAATEITAALIQSETAQYFNVTIEALCSASRSRSLTEARQIAMYLCRELTDLSLPAIGGHFGGRDHTTVIHANRKIAEKMSSKPEVYNDITELTSRIRAAARSK</sequence>
<evidence type="ECO:0000256" key="5">
    <source>
        <dbReference type="ARBA" id="ARBA00022840"/>
    </source>
</evidence>
<dbReference type="PANTHER" id="PTHR30050:SF2">
    <property type="entry name" value="CHROMOSOMAL REPLICATION INITIATOR PROTEIN DNAA"/>
    <property type="match status" value="1"/>
</dbReference>
<keyword evidence="5 8" id="KW-0067">ATP-binding</keyword>
<reference evidence="15 16" key="1">
    <citation type="submission" date="2020-08" db="EMBL/GenBank/DDBJ databases">
        <title>Winkia gen. nov., sp. nov., isolated from faeces of the Anser albifrons in China.</title>
        <authorList>
            <person name="Liu Q."/>
        </authorList>
    </citation>
    <scope>NUCLEOTIDE SEQUENCE [LARGE SCALE GENOMIC DNA]</scope>
    <source>
        <strain evidence="15 16">C62</strain>
    </source>
</reference>
<gene>
    <name evidence="8 15" type="primary">dnaA</name>
    <name evidence="15" type="ORF">H8R10_05260</name>
</gene>
<dbReference type="SUPFAM" id="SSF48295">
    <property type="entry name" value="TrpR-like"/>
    <property type="match status" value="1"/>
</dbReference>
<dbReference type="InterPro" id="IPR027417">
    <property type="entry name" value="P-loop_NTPase"/>
</dbReference>
<dbReference type="Gene3D" id="1.10.8.60">
    <property type="match status" value="1"/>
</dbReference>
<keyword evidence="16" id="KW-1185">Reference proteome</keyword>
<proteinExistence type="inferred from homology"/>
<evidence type="ECO:0000256" key="12">
    <source>
        <dbReference type="SAM" id="MobiDB-lite"/>
    </source>
</evidence>
<dbReference type="InterPro" id="IPR010921">
    <property type="entry name" value="Trp_repressor/repl_initiator"/>
</dbReference>
<dbReference type="GO" id="GO:0005524">
    <property type="term" value="F:ATP binding"/>
    <property type="evidence" value="ECO:0007669"/>
    <property type="project" value="UniProtKB-UniRule"/>
</dbReference>